<evidence type="ECO:0000313" key="2">
    <source>
        <dbReference type="EnsemblPlants" id="ORUFI07G05830.1"/>
    </source>
</evidence>
<proteinExistence type="predicted"/>
<evidence type="ECO:0000313" key="3">
    <source>
        <dbReference type="Proteomes" id="UP000008022"/>
    </source>
</evidence>
<accession>A0A0E0Q548</accession>
<protein>
    <submittedName>
        <fullName evidence="2">Uncharacterized protein</fullName>
    </submittedName>
</protein>
<dbReference type="Proteomes" id="UP000008022">
    <property type="component" value="Unassembled WGS sequence"/>
</dbReference>
<evidence type="ECO:0000256" key="1">
    <source>
        <dbReference type="SAM" id="MobiDB-lite"/>
    </source>
</evidence>
<dbReference type="EnsemblPlants" id="ORUFI07G05830.1">
    <property type="protein sequence ID" value="ORUFI07G05830.1"/>
    <property type="gene ID" value="ORUFI07G05830"/>
</dbReference>
<dbReference type="AlphaFoldDB" id="A0A0E0Q548"/>
<sequence>MPASASTAVLGSSYAPSPTSPRAVLAGGGYARACLRDLPRRRPCPSATVLVGSGKDRWLYLRSAPNPVRPGRDRAGLSSARASRHASSPSSSLFCRVKPMRFVACASSASTPVVELLTRVRGQQT</sequence>
<feature type="region of interest" description="Disordered" evidence="1">
    <location>
        <begin position="63"/>
        <end position="91"/>
    </location>
</feature>
<feature type="region of interest" description="Disordered" evidence="1">
    <location>
        <begin position="1"/>
        <end position="20"/>
    </location>
</feature>
<dbReference type="HOGENOM" id="CLU_1996375_0_0_1"/>
<feature type="compositionally biased region" description="Polar residues" evidence="1">
    <location>
        <begin position="1"/>
        <end position="17"/>
    </location>
</feature>
<name>A0A0E0Q548_ORYRU</name>
<keyword evidence="3" id="KW-1185">Reference proteome</keyword>
<reference evidence="2" key="2">
    <citation type="submission" date="2015-06" db="UniProtKB">
        <authorList>
            <consortium name="EnsemblPlants"/>
        </authorList>
    </citation>
    <scope>IDENTIFICATION</scope>
</reference>
<organism evidence="2 3">
    <name type="scientific">Oryza rufipogon</name>
    <name type="common">Brownbeard rice</name>
    <name type="synonym">Asian wild rice</name>
    <dbReference type="NCBI Taxonomy" id="4529"/>
    <lineage>
        <taxon>Eukaryota</taxon>
        <taxon>Viridiplantae</taxon>
        <taxon>Streptophyta</taxon>
        <taxon>Embryophyta</taxon>
        <taxon>Tracheophyta</taxon>
        <taxon>Spermatophyta</taxon>
        <taxon>Magnoliopsida</taxon>
        <taxon>Liliopsida</taxon>
        <taxon>Poales</taxon>
        <taxon>Poaceae</taxon>
        <taxon>BOP clade</taxon>
        <taxon>Oryzoideae</taxon>
        <taxon>Oryzeae</taxon>
        <taxon>Oryzinae</taxon>
        <taxon>Oryza</taxon>
    </lineage>
</organism>
<feature type="compositionally biased region" description="Low complexity" evidence="1">
    <location>
        <begin position="76"/>
        <end position="91"/>
    </location>
</feature>
<dbReference type="Gramene" id="ORUFI07G05830.1">
    <property type="protein sequence ID" value="ORUFI07G05830.1"/>
    <property type="gene ID" value="ORUFI07G05830"/>
</dbReference>
<reference evidence="3" key="1">
    <citation type="submission" date="2013-06" db="EMBL/GenBank/DDBJ databases">
        <authorList>
            <person name="Zhao Q."/>
        </authorList>
    </citation>
    <scope>NUCLEOTIDE SEQUENCE</scope>
    <source>
        <strain evidence="3">cv. W1943</strain>
    </source>
</reference>